<dbReference type="GO" id="GO:0016835">
    <property type="term" value="F:carbon-oxygen lyase activity"/>
    <property type="evidence" value="ECO:0007669"/>
    <property type="project" value="InterPro"/>
</dbReference>
<organism evidence="3 4">
    <name type="scientific">Streptomyces chattanoogensis</name>
    <dbReference type="NCBI Taxonomy" id="66876"/>
    <lineage>
        <taxon>Bacteria</taxon>
        <taxon>Bacillati</taxon>
        <taxon>Actinomycetota</taxon>
        <taxon>Actinomycetes</taxon>
        <taxon>Kitasatosporales</taxon>
        <taxon>Streptomycetaceae</taxon>
        <taxon>Streptomyces</taxon>
    </lineage>
</organism>
<dbReference type="AlphaFoldDB" id="A0A0N0XST7"/>
<dbReference type="Proteomes" id="UP000037982">
    <property type="component" value="Unassembled WGS sequence"/>
</dbReference>
<gene>
    <name evidence="3" type="ORF">ADL29_27685</name>
</gene>
<dbReference type="GO" id="GO:0004106">
    <property type="term" value="F:chorismate mutase activity"/>
    <property type="evidence" value="ECO:0007669"/>
    <property type="project" value="InterPro"/>
</dbReference>
<protein>
    <submittedName>
        <fullName evidence="3">4-amino-4-deoxychorismate mutase</fullName>
    </submittedName>
</protein>
<dbReference type="InterPro" id="IPR002701">
    <property type="entry name" value="CM_II_prokaryot"/>
</dbReference>
<dbReference type="SUPFAM" id="SSF48600">
    <property type="entry name" value="Chorismate mutase II"/>
    <property type="match status" value="1"/>
</dbReference>
<dbReference type="GO" id="GO:0009697">
    <property type="term" value="P:salicylic acid biosynthetic process"/>
    <property type="evidence" value="ECO:0007669"/>
    <property type="project" value="InterPro"/>
</dbReference>
<keyword evidence="1" id="KW-0175">Coiled coil</keyword>
<evidence type="ECO:0000256" key="1">
    <source>
        <dbReference type="SAM" id="Coils"/>
    </source>
</evidence>
<evidence type="ECO:0000313" key="3">
    <source>
        <dbReference type="EMBL" id="KPC60763.1"/>
    </source>
</evidence>
<dbReference type="GO" id="GO:0046417">
    <property type="term" value="P:chorismate metabolic process"/>
    <property type="evidence" value="ECO:0007669"/>
    <property type="project" value="InterPro"/>
</dbReference>
<name>A0A0N0XST7_9ACTN</name>
<feature type="coiled-coil region" evidence="1">
    <location>
        <begin position="7"/>
        <end position="34"/>
    </location>
</feature>
<dbReference type="PATRIC" id="fig|66876.3.peg.6065"/>
<comment type="caution">
    <text evidence="3">The sequence shown here is derived from an EMBL/GenBank/DDBJ whole genome shotgun (WGS) entry which is preliminary data.</text>
</comment>
<feature type="domain" description="Chorismate mutase" evidence="2">
    <location>
        <begin position="8"/>
        <end position="99"/>
    </location>
</feature>
<evidence type="ECO:0000313" key="4">
    <source>
        <dbReference type="Proteomes" id="UP000037982"/>
    </source>
</evidence>
<keyword evidence="4" id="KW-1185">Reference proteome</keyword>
<dbReference type="PROSITE" id="PS51168">
    <property type="entry name" value="CHORISMATE_MUT_2"/>
    <property type="match status" value="1"/>
</dbReference>
<dbReference type="Pfam" id="PF01817">
    <property type="entry name" value="CM_2"/>
    <property type="match status" value="1"/>
</dbReference>
<dbReference type="NCBIfam" id="TIGR01803">
    <property type="entry name" value="CM-like"/>
    <property type="match status" value="1"/>
</dbReference>
<sequence length="105" mass="11845">MTDVTNEQNGEQRLARLRAELDGIDQELLEALRRRIDCCVRIARHKSAFDVPMMQPGRIELVKGRAAQYGETHGIDTGFLENLYDLIIGETCRVEDLVMGNGATR</sequence>
<reference evidence="4" key="1">
    <citation type="submission" date="2015-07" db="EMBL/GenBank/DDBJ databases">
        <authorList>
            <person name="Ju K.-S."/>
            <person name="Doroghazi J.R."/>
            <person name="Metcalf W.W."/>
        </authorList>
    </citation>
    <scope>NUCLEOTIDE SEQUENCE [LARGE SCALE GENOMIC DNA]</scope>
    <source>
        <strain evidence="4">NRRL ISP-5002</strain>
    </source>
</reference>
<dbReference type="SMART" id="SM00830">
    <property type="entry name" value="CM_2"/>
    <property type="match status" value="1"/>
</dbReference>
<evidence type="ECO:0000259" key="2">
    <source>
        <dbReference type="PROSITE" id="PS51168"/>
    </source>
</evidence>
<dbReference type="InterPro" id="IPR008241">
    <property type="entry name" value="Isochorismate_pyruvate-lyase"/>
</dbReference>
<dbReference type="RefSeq" id="WP_053926303.1">
    <property type="nucleotide sequence ID" value="NZ_LGKG01000156.1"/>
</dbReference>
<proteinExistence type="predicted"/>
<dbReference type="EMBL" id="LGKG01000156">
    <property type="protein sequence ID" value="KPC60763.1"/>
    <property type="molecule type" value="Genomic_DNA"/>
</dbReference>
<accession>A0A0N0XST7</accession>
<dbReference type="InterPro" id="IPR036979">
    <property type="entry name" value="CM_dom_sf"/>
</dbReference>
<dbReference type="Gene3D" id="1.20.59.10">
    <property type="entry name" value="Chorismate mutase"/>
    <property type="match status" value="1"/>
</dbReference>
<dbReference type="InterPro" id="IPR036263">
    <property type="entry name" value="Chorismate_II_sf"/>
</dbReference>